<comment type="caution">
    <text evidence="2">The sequence shown here is derived from an EMBL/GenBank/DDBJ whole genome shotgun (WGS) entry which is preliminary data.</text>
</comment>
<protein>
    <submittedName>
        <fullName evidence="2">Uncharacterized protein</fullName>
    </submittedName>
</protein>
<name>A0A016TZ01_9BILA</name>
<proteinExistence type="predicted"/>
<feature type="region of interest" description="Disordered" evidence="1">
    <location>
        <begin position="232"/>
        <end position="254"/>
    </location>
</feature>
<gene>
    <name evidence="2" type="primary">Acey_s0066.g3688</name>
    <name evidence="2" type="ORF">Y032_0066g3688</name>
</gene>
<sequence length="448" mass="50512">TLKDEMFNLYVEKGLKRVDNTSCDILEMRTILGPAFRNETRSSEGLSKDHICEQARSIIARMRMFFRAYGKDMESNRRGMIGLHQPHWYHRQVEAAVNNWSTNEKCNSKMNSSDHRPPTNTRIWDSISPDLLCERRAKTFRAHLLTATSLQALGTSTQRELAASNGTRLGREQVELFADPDELTSRATGISIDTIRECDDPVLRNSCCIAGNPARKKRFRLSSNDGCSTSVNKAAVTQEKGKRGRRPRNAAENKNEKLSRIFKTKEANELVCANGAGDVPNYRILEETPKSRKSYEVEDRFRIEDFAMGQGYASKASKGDLKREVGSVFGARWSARIQQQAKVFYGIVQSRHRRRGGMHRGSLRSPRIRLCIHIFPPTERRCTTLAVMDPSSNVPLLLNASHCLRNSNPSPILFPTPVLAQPLSLPLFVRQAHPLLSKGIVPSSSLLY</sequence>
<dbReference type="AlphaFoldDB" id="A0A016TZ01"/>
<evidence type="ECO:0000256" key="1">
    <source>
        <dbReference type="SAM" id="MobiDB-lite"/>
    </source>
</evidence>
<evidence type="ECO:0000313" key="2">
    <source>
        <dbReference type="EMBL" id="EYC08304.1"/>
    </source>
</evidence>
<accession>A0A016TZ01</accession>
<dbReference type="EMBL" id="JARK01001402">
    <property type="protein sequence ID" value="EYC08304.1"/>
    <property type="molecule type" value="Genomic_DNA"/>
</dbReference>
<dbReference type="OrthoDB" id="10672611at2759"/>
<keyword evidence="3" id="KW-1185">Reference proteome</keyword>
<organism evidence="2 3">
    <name type="scientific">Ancylostoma ceylanicum</name>
    <dbReference type="NCBI Taxonomy" id="53326"/>
    <lineage>
        <taxon>Eukaryota</taxon>
        <taxon>Metazoa</taxon>
        <taxon>Ecdysozoa</taxon>
        <taxon>Nematoda</taxon>
        <taxon>Chromadorea</taxon>
        <taxon>Rhabditida</taxon>
        <taxon>Rhabditina</taxon>
        <taxon>Rhabditomorpha</taxon>
        <taxon>Strongyloidea</taxon>
        <taxon>Ancylostomatidae</taxon>
        <taxon>Ancylostomatinae</taxon>
        <taxon>Ancylostoma</taxon>
    </lineage>
</organism>
<feature type="non-terminal residue" evidence="2">
    <location>
        <position position="1"/>
    </location>
</feature>
<reference evidence="3" key="1">
    <citation type="journal article" date="2015" name="Nat. Genet.">
        <title>The genome and transcriptome of the zoonotic hookworm Ancylostoma ceylanicum identify infection-specific gene families.</title>
        <authorList>
            <person name="Schwarz E.M."/>
            <person name="Hu Y."/>
            <person name="Antoshechkin I."/>
            <person name="Miller M.M."/>
            <person name="Sternberg P.W."/>
            <person name="Aroian R.V."/>
        </authorList>
    </citation>
    <scope>NUCLEOTIDE SEQUENCE</scope>
    <source>
        <strain evidence="3">HY135</strain>
    </source>
</reference>
<dbReference type="Proteomes" id="UP000024635">
    <property type="component" value="Unassembled WGS sequence"/>
</dbReference>
<evidence type="ECO:0000313" key="3">
    <source>
        <dbReference type="Proteomes" id="UP000024635"/>
    </source>
</evidence>